<proteinExistence type="predicted"/>
<organism evidence="2 3">
    <name type="scientific">Ophiophagus hannah</name>
    <name type="common">King cobra</name>
    <name type="synonym">Naja hannah</name>
    <dbReference type="NCBI Taxonomy" id="8665"/>
    <lineage>
        <taxon>Eukaryota</taxon>
        <taxon>Metazoa</taxon>
        <taxon>Chordata</taxon>
        <taxon>Craniata</taxon>
        <taxon>Vertebrata</taxon>
        <taxon>Euteleostomi</taxon>
        <taxon>Lepidosauria</taxon>
        <taxon>Squamata</taxon>
        <taxon>Bifurcata</taxon>
        <taxon>Unidentata</taxon>
        <taxon>Episquamata</taxon>
        <taxon>Toxicofera</taxon>
        <taxon>Serpentes</taxon>
        <taxon>Colubroidea</taxon>
        <taxon>Elapidae</taxon>
        <taxon>Elapinae</taxon>
        <taxon>Ophiophagus</taxon>
    </lineage>
</organism>
<accession>V8NTU7</accession>
<sequence>MFRDLQVVCSPKKRQCHLPEQENKPKSRNYKKTAHAAFSPSSSQKDALDTPRSTGSQGVFPCKECARERGREEERQREKEREGRRGKEGERKDREQDGVRKRRREREGEREGEKKEKEEEGGKERGGRRAGEGRSCTTEDCCLWSTSRVFDKIKSRNAHMKRHRLQEQMEPMIKIKWPIKHLKNEPKKEEKNLDMDFLQWISLYPAASLTKVT</sequence>
<dbReference type="EMBL" id="AZIM01001985">
    <property type="protein sequence ID" value="ETE65113.1"/>
    <property type="molecule type" value="Genomic_DNA"/>
</dbReference>
<feature type="compositionally biased region" description="Basic and acidic residues" evidence="1">
    <location>
        <begin position="64"/>
        <end position="132"/>
    </location>
</feature>
<feature type="compositionally biased region" description="Polar residues" evidence="1">
    <location>
        <begin position="39"/>
        <end position="57"/>
    </location>
</feature>
<feature type="region of interest" description="Disordered" evidence="1">
    <location>
        <begin position="1"/>
        <end position="135"/>
    </location>
</feature>
<reference evidence="2 3" key="1">
    <citation type="journal article" date="2013" name="Proc. Natl. Acad. Sci. U.S.A.">
        <title>The king cobra genome reveals dynamic gene evolution and adaptation in the snake venom system.</title>
        <authorList>
            <person name="Vonk F.J."/>
            <person name="Casewell N.R."/>
            <person name="Henkel C.V."/>
            <person name="Heimberg A.M."/>
            <person name="Jansen H.J."/>
            <person name="McCleary R.J."/>
            <person name="Kerkkamp H.M."/>
            <person name="Vos R.A."/>
            <person name="Guerreiro I."/>
            <person name="Calvete J.J."/>
            <person name="Wuster W."/>
            <person name="Woods A.E."/>
            <person name="Logan J.M."/>
            <person name="Harrison R.A."/>
            <person name="Castoe T.A."/>
            <person name="de Koning A.P."/>
            <person name="Pollock D.D."/>
            <person name="Yandell M."/>
            <person name="Calderon D."/>
            <person name="Renjifo C."/>
            <person name="Currier R.B."/>
            <person name="Salgado D."/>
            <person name="Pla D."/>
            <person name="Sanz L."/>
            <person name="Hyder A.S."/>
            <person name="Ribeiro J.M."/>
            <person name="Arntzen J.W."/>
            <person name="van den Thillart G.E."/>
            <person name="Boetzer M."/>
            <person name="Pirovano W."/>
            <person name="Dirks R.P."/>
            <person name="Spaink H.P."/>
            <person name="Duboule D."/>
            <person name="McGlinn E."/>
            <person name="Kini R.M."/>
            <person name="Richardson M.K."/>
        </authorList>
    </citation>
    <scope>NUCLEOTIDE SEQUENCE</scope>
    <source>
        <tissue evidence="2">Blood</tissue>
    </source>
</reference>
<keyword evidence="3" id="KW-1185">Reference proteome</keyword>
<comment type="caution">
    <text evidence="2">The sequence shown here is derived from an EMBL/GenBank/DDBJ whole genome shotgun (WGS) entry which is preliminary data.</text>
</comment>
<evidence type="ECO:0000313" key="3">
    <source>
        <dbReference type="Proteomes" id="UP000018936"/>
    </source>
</evidence>
<feature type="non-terminal residue" evidence="2">
    <location>
        <position position="1"/>
    </location>
</feature>
<dbReference type="Proteomes" id="UP000018936">
    <property type="component" value="Unassembled WGS sequence"/>
</dbReference>
<gene>
    <name evidence="2" type="primary">ZNF541</name>
    <name evidence="2" type="ORF">L345_09125</name>
</gene>
<dbReference type="OrthoDB" id="10258692at2759"/>
<dbReference type="AlphaFoldDB" id="V8NTU7"/>
<evidence type="ECO:0000313" key="2">
    <source>
        <dbReference type="EMBL" id="ETE65113.1"/>
    </source>
</evidence>
<evidence type="ECO:0000256" key="1">
    <source>
        <dbReference type="SAM" id="MobiDB-lite"/>
    </source>
</evidence>
<protein>
    <submittedName>
        <fullName evidence="2">Zinc finger protein</fullName>
    </submittedName>
</protein>
<name>V8NTU7_OPHHA</name>